<dbReference type="EMBL" id="OOIL02004851">
    <property type="protein sequence ID" value="VFQ93336.1"/>
    <property type="molecule type" value="Genomic_DNA"/>
</dbReference>
<feature type="domain" description="BHLH" evidence="7">
    <location>
        <begin position="43"/>
        <end position="92"/>
    </location>
</feature>
<dbReference type="Pfam" id="PF00010">
    <property type="entry name" value="HLH"/>
    <property type="match status" value="1"/>
</dbReference>
<feature type="region of interest" description="Disordered" evidence="6">
    <location>
        <begin position="1"/>
        <end position="55"/>
    </location>
</feature>
<dbReference type="OrthoDB" id="1222780at2759"/>
<keyword evidence="9" id="KW-1185">Reference proteome</keyword>
<name>A0A484MYS3_9ASTE</name>
<evidence type="ECO:0000259" key="7">
    <source>
        <dbReference type="PROSITE" id="PS50888"/>
    </source>
</evidence>
<dbReference type="FunFam" id="4.10.280.10:FF:000089">
    <property type="entry name" value="Transcription factor LAX PANICLE"/>
    <property type="match status" value="1"/>
</dbReference>
<dbReference type="SMART" id="SM00353">
    <property type="entry name" value="HLH"/>
    <property type="match status" value="1"/>
</dbReference>
<comment type="subcellular location">
    <subcellularLocation>
        <location evidence="1">Nucleus</location>
    </subcellularLocation>
</comment>
<dbReference type="InterPro" id="IPR045843">
    <property type="entry name" value="IND-like"/>
</dbReference>
<dbReference type="PANTHER" id="PTHR45914:SF2">
    <property type="entry name" value="TRANSCRIPTION FACTOR BHLH140-LIKE PROTEIN"/>
    <property type="match status" value="1"/>
</dbReference>
<dbReference type="InterPro" id="IPR011598">
    <property type="entry name" value="bHLH_dom"/>
</dbReference>
<keyword evidence="4" id="KW-0804">Transcription</keyword>
<dbReference type="GO" id="GO:0003700">
    <property type="term" value="F:DNA-binding transcription factor activity"/>
    <property type="evidence" value="ECO:0007669"/>
    <property type="project" value="InterPro"/>
</dbReference>
<gene>
    <name evidence="8" type="ORF">CCAM_LOCUS35112</name>
</gene>
<keyword evidence="5" id="KW-0539">Nucleus</keyword>
<dbReference type="InterPro" id="IPR036638">
    <property type="entry name" value="HLH_DNA-bd_sf"/>
</dbReference>
<dbReference type="Gene3D" id="4.10.280.10">
    <property type="entry name" value="Helix-loop-helix DNA-binding domain"/>
    <property type="match status" value="1"/>
</dbReference>
<evidence type="ECO:0000256" key="4">
    <source>
        <dbReference type="ARBA" id="ARBA00023163"/>
    </source>
</evidence>
<keyword evidence="3" id="KW-0238">DNA-binding</keyword>
<dbReference type="CDD" id="cd11454">
    <property type="entry name" value="bHLH_AtIND_like"/>
    <property type="match status" value="1"/>
</dbReference>
<dbReference type="GO" id="GO:0005634">
    <property type="term" value="C:nucleus"/>
    <property type="evidence" value="ECO:0007669"/>
    <property type="project" value="UniProtKB-SubCell"/>
</dbReference>
<proteinExistence type="predicted"/>
<dbReference type="Proteomes" id="UP000595140">
    <property type="component" value="Unassembled WGS sequence"/>
</dbReference>
<dbReference type="GO" id="GO:0046983">
    <property type="term" value="F:protein dimerization activity"/>
    <property type="evidence" value="ECO:0007669"/>
    <property type="project" value="InterPro"/>
</dbReference>
<dbReference type="SUPFAM" id="SSF47459">
    <property type="entry name" value="HLH, helix-loop-helix DNA-binding domain"/>
    <property type="match status" value="1"/>
</dbReference>
<dbReference type="GO" id="GO:0003677">
    <property type="term" value="F:DNA binding"/>
    <property type="evidence" value="ECO:0007669"/>
    <property type="project" value="UniProtKB-KW"/>
</dbReference>
<protein>
    <recommendedName>
        <fullName evidence="7">BHLH domain-containing protein</fullName>
    </recommendedName>
</protein>
<dbReference type="PROSITE" id="PS50888">
    <property type="entry name" value="BHLH"/>
    <property type="match status" value="1"/>
</dbReference>
<evidence type="ECO:0000256" key="3">
    <source>
        <dbReference type="ARBA" id="ARBA00023125"/>
    </source>
</evidence>
<evidence type="ECO:0000313" key="9">
    <source>
        <dbReference type="Proteomes" id="UP000595140"/>
    </source>
</evidence>
<sequence>MEASFSPCNPMADYHQPVKERKRHGGAKKPSAAAGGAKAATKLSTDRQSVAARERRHRISDRFKILQSLVPGGTKMDTVSMLEGAIHYVNFLKAQIWLHEAMINSVSDQSNHSNSNSNSSSNSSNIASNIATSINNNNEYYAGNAVDHYQLMAETGIPAAVDDEWLHAHSSAAGVPLSYMPLQPQRGVFVEAAGGAAVDCGGGAPFQEVVESMFYDDDELMYNYP</sequence>
<dbReference type="AlphaFoldDB" id="A0A484MYS3"/>
<evidence type="ECO:0000256" key="1">
    <source>
        <dbReference type="ARBA" id="ARBA00004123"/>
    </source>
</evidence>
<evidence type="ECO:0000256" key="5">
    <source>
        <dbReference type="ARBA" id="ARBA00023242"/>
    </source>
</evidence>
<keyword evidence="2" id="KW-0805">Transcription regulation</keyword>
<feature type="compositionally biased region" description="Low complexity" evidence="6">
    <location>
        <begin position="28"/>
        <end position="42"/>
    </location>
</feature>
<dbReference type="PANTHER" id="PTHR45914">
    <property type="entry name" value="TRANSCRIPTION FACTOR HEC3-RELATED"/>
    <property type="match status" value="1"/>
</dbReference>
<accession>A0A484MYS3</accession>
<organism evidence="8 9">
    <name type="scientific">Cuscuta campestris</name>
    <dbReference type="NCBI Taxonomy" id="132261"/>
    <lineage>
        <taxon>Eukaryota</taxon>
        <taxon>Viridiplantae</taxon>
        <taxon>Streptophyta</taxon>
        <taxon>Embryophyta</taxon>
        <taxon>Tracheophyta</taxon>
        <taxon>Spermatophyta</taxon>
        <taxon>Magnoliopsida</taxon>
        <taxon>eudicotyledons</taxon>
        <taxon>Gunneridae</taxon>
        <taxon>Pentapetalae</taxon>
        <taxon>asterids</taxon>
        <taxon>lamiids</taxon>
        <taxon>Solanales</taxon>
        <taxon>Convolvulaceae</taxon>
        <taxon>Cuscuteae</taxon>
        <taxon>Cuscuta</taxon>
        <taxon>Cuscuta subgen. Grammica</taxon>
        <taxon>Cuscuta sect. Cleistogrammica</taxon>
    </lineage>
</organism>
<evidence type="ECO:0000313" key="8">
    <source>
        <dbReference type="EMBL" id="VFQ93336.1"/>
    </source>
</evidence>
<evidence type="ECO:0000256" key="6">
    <source>
        <dbReference type="SAM" id="MobiDB-lite"/>
    </source>
</evidence>
<evidence type="ECO:0000256" key="2">
    <source>
        <dbReference type="ARBA" id="ARBA00023015"/>
    </source>
</evidence>
<reference evidence="8 9" key="1">
    <citation type="submission" date="2018-04" db="EMBL/GenBank/DDBJ databases">
        <authorList>
            <person name="Vogel A."/>
        </authorList>
    </citation>
    <scope>NUCLEOTIDE SEQUENCE [LARGE SCALE GENOMIC DNA]</scope>
</reference>